<evidence type="ECO:0000256" key="9">
    <source>
        <dbReference type="ARBA" id="ARBA00022989"/>
    </source>
</evidence>
<protein>
    <recommendedName>
        <fullName evidence="13">Pyoverdine export ATP-binding/permease protein PvdT</fullName>
    </recommendedName>
</protein>
<dbReference type="Pfam" id="PF12704">
    <property type="entry name" value="MacB_PCD"/>
    <property type="match status" value="1"/>
</dbReference>
<evidence type="ECO:0000256" key="3">
    <source>
        <dbReference type="ARBA" id="ARBA00022475"/>
    </source>
</evidence>
<dbReference type="PROSITE" id="PS00211">
    <property type="entry name" value="ABC_TRANSPORTER_1"/>
    <property type="match status" value="1"/>
</dbReference>
<dbReference type="PANTHER" id="PTHR30572">
    <property type="entry name" value="MEMBRANE COMPONENT OF TRANSPORTER-RELATED"/>
    <property type="match status" value="1"/>
</dbReference>
<keyword evidence="17" id="KW-1185">Reference proteome</keyword>
<dbReference type="RefSeq" id="WP_096450865.1">
    <property type="nucleotide sequence ID" value="NZ_JBHSOG010000098.1"/>
</dbReference>
<evidence type="ECO:0000313" key="16">
    <source>
        <dbReference type="EMBL" id="MFC5771644.1"/>
    </source>
</evidence>
<dbReference type="SMART" id="SM00382">
    <property type="entry name" value="AAA"/>
    <property type="match status" value="1"/>
</dbReference>
<evidence type="ECO:0000256" key="10">
    <source>
        <dbReference type="ARBA" id="ARBA00023136"/>
    </source>
</evidence>
<evidence type="ECO:0000256" key="5">
    <source>
        <dbReference type="ARBA" id="ARBA00022692"/>
    </source>
</evidence>
<evidence type="ECO:0000256" key="14">
    <source>
        <dbReference type="SAM" id="Phobius"/>
    </source>
</evidence>
<dbReference type="InterPro" id="IPR025857">
    <property type="entry name" value="MacB_PCD"/>
</dbReference>
<feature type="transmembrane region" description="Helical" evidence="14">
    <location>
        <begin position="531"/>
        <end position="558"/>
    </location>
</feature>
<evidence type="ECO:0000256" key="4">
    <source>
        <dbReference type="ARBA" id="ARBA00022519"/>
    </source>
</evidence>
<dbReference type="PROSITE" id="PS50893">
    <property type="entry name" value="ABC_TRANSPORTER_2"/>
    <property type="match status" value="1"/>
</dbReference>
<keyword evidence="5 14" id="KW-0812">Transmembrane</keyword>
<comment type="caution">
    <text evidence="16">The sequence shown here is derived from an EMBL/GenBank/DDBJ whole genome shotgun (WGS) entry which is preliminary data.</text>
</comment>
<evidence type="ECO:0000256" key="1">
    <source>
        <dbReference type="ARBA" id="ARBA00004429"/>
    </source>
</evidence>
<feature type="domain" description="ABC transporter" evidence="15">
    <location>
        <begin position="6"/>
        <end position="244"/>
    </location>
</feature>
<evidence type="ECO:0000256" key="6">
    <source>
        <dbReference type="ARBA" id="ARBA00022741"/>
    </source>
</evidence>
<dbReference type="Pfam" id="PF00005">
    <property type="entry name" value="ABC_tran"/>
    <property type="match status" value="1"/>
</dbReference>
<sequence length="658" mass="69065">MDEPLIRIDALWREFAAGDQRVAALKDVSLDIRAGEMVAIVGASGSGKSTLMNILGCLDRPSRGGYRLAGRSVPDLPPDELAKLRREHFGFIFQRYHLLPDLSAQANVETPALYAGTPAAQRHARARELLARLGLAARGGHRPGQLSGGQQQRVSIARALINGGQVILADEPTGALDRHSGQEVMQILRELHQAGHTVVLVTHDMQVARHAGRIIELADGEVIADRLNTATAATAAAVPAPPPAAPAPPHPATPWRAARDRGLEALRMALLAMSAHRLRSFLTMLGIIIGVASVASVVAVGEGSRRQVLARIDQLGTSTIEVWAGRNWGDTDAERQIALRPQDAAALAGEAYLAGASPVLQTSLQVRHGNVSATANLTGVNERYFGILGLRLAAGAPFGADAVARRAQDVVIDPAARKTLFPGGEDPIGQVIMLGGVPARVVGVAAPSAALNRWPGGRNPAIFAPYTTVGDRITGQTRLDSIVVRVREGVSAAAAEHAVLHLLALRRGNDEVFVQNADGVRQAAEATSATLTLLISTIALISLLVGGIGVMNIMLVSVSERTGEIGVRMAVGARRGDILLQFLIEAVLVCLIGGALGIALSFATGWLLDAFSSSLKLVYSVPAIAAAFASSLLVGMVFGYLPARNAARLDPVVALARE</sequence>
<dbReference type="InterPro" id="IPR003593">
    <property type="entry name" value="AAA+_ATPase"/>
</dbReference>
<dbReference type="Proteomes" id="UP001595974">
    <property type="component" value="Unassembled WGS sequence"/>
</dbReference>
<dbReference type="CDD" id="cd03255">
    <property type="entry name" value="ABC_MJ0796_LolCDE_FtsE"/>
    <property type="match status" value="1"/>
</dbReference>
<keyword evidence="3" id="KW-1003">Cell membrane</keyword>
<organism evidence="16 17">
    <name type="scientific">Thauera sinica</name>
    <dbReference type="NCBI Taxonomy" id="2665146"/>
    <lineage>
        <taxon>Bacteria</taxon>
        <taxon>Pseudomonadati</taxon>
        <taxon>Pseudomonadota</taxon>
        <taxon>Betaproteobacteria</taxon>
        <taxon>Rhodocyclales</taxon>
        <taxon>Zoogloeaceae</taxon>
        <taxon>Thauera</taxon>
    </lineage>
</organism>
<feature type="transmembrane region" description="Helical" evidence="14">
    <location>
        <begin position="281"/>
        <end position="301"/>
    </location>
</feature>
<reference evidence="17" key="1">
    <citation type="journal article" date="2019" name="Int. J. Syst. Evol. Microbiol.">
        <title>The Global Catalogue of Microorganisms (GCM) 10K type strain sequencing project: providing services to taxonomists for standard genome sequencing and annotation.</title>
        <authorList>
            <consortium name="The Broad Institute Genomics Platform"/>
            <consortium name="The Broad Institute Genome Sequencing Center for Infectious Disease"/>
            <person name="Wu L."/>
            <person name="Ma J."/>
        </authorList>
    </citation>
    <scope>NUCLEOTIDE SEQUENCE [LARGE SCALE GENOMIC DNA]</scope>
    <source>
        <strain evidence="17">SHR3</strain>
    </source>
</reference>
<keyword evidence="7" id="KW-0067">ATP-binding</keyword>
<gene>
    <name evidence="16" type="ORF">ACFPTN_19885</name>
</gene>
<dbReference type="PANTHER" id="PTHR30572:SF14">
    <property type="entry name" value="MACROLIDE EXPORT ATP-BINDING_PERMEASE PROTEIN MACB"/>
    <property type="match status" value="1"/>
</dbReference>
<evidence type="ECO:0000256" key="2">
    <source>
        <dbReference type="ARBA" id="ARBA00022448"/>
    </source>
</evidence>
<feature type="transmembrane region" description="Helical" evidence="14">
    <location>
        <begin position="619"/>
        <end position="641"/>
    </location>
</feature>
<keyword evidence="9 14" id="KW-1133">Transmembrane helix</keyword>
<evidence type="ECO:0000256" key="12">
    <source>
        <dbReference type="ARBA" id="ARBA00038388"/>
    </source>
</evidence>
<keyword evidence="2" id="KW-0813">Transport</keyword>
<dbReference type="InterPro" id="IPR003439">
    <property type="entry name" value="ABC_transporter-like_ATP-bd"/>
</dbReference>
<evidence type="ECO:0000313" key="17">
    <source>
        <dbReference type="Proteomes" id="UP001595974"/>
    </source>
</evidence>
<dbReference type="InterPro" id="IPR017871">
    <property type="entry name" value="ABC_transporter-like_CS"/>
</dbReference>
<dbReference type="InterPro" id="IPR027417">
    <property type="entry name" value="P-loop_NTPase"/>
</dbReference>
<evidence type="ECO:0000256" key="8">
    <source>
        <dbReference type="ARBA" id="ARBA00022967"/>
    </source>
</evidence>
<evidence type="ECO:0000256" key="7">
    <source>
        <dbReference type="ARBA" id="ARBA00022840"/>
    </source>
</evidence>
<keyword evidence="8" id="KW-1278">Translocase</keyword>
<dbReference type="InterPro" id="IPR050250">
    <property type="entry name" value="Macrolide_Exporter_MacB"/>
</dbReference>
<feature type="transmembrane region" description="Helical" evidence="14">
    <location>
        <begin position="579"/>
        <end position="607"/>
    </location>
</feature>
<keyword evidence="6" id="KW-0547">Nucleotide-binding</keyword>
<keyword evidence="11" id="KW-0046">Antibiotic resistance</keyword>
<name>A0ABW1AX54_9RHOO</name>
<dbReference type="InterPro" id="IPR017911">
    <property type="entry name" value="MacB-like_ATP-bd"/>
</dbReference>
<keyword evidence="4" id="KW-0997">Cell inner membrane</keyword>
<evidence type="ECO:0000256" key="13">
    <source>
        <dbReference type="ARBA" id="ARBA00041199"/>
    </source>
</evidence>
<evidence type="ECO:0000259" key="15">
    <source>
        <dbReference type="PROSITE" id="PS50893"/>
    </source>
</evidence>
<dbReference type="SUPFAM" id="SSF52540">
    <property type="entry name" value="P-loop containing nucleoside triphosphate hydrolases"/>
    <property type="match status" value="1"/>
</dbReference>
<dbReference type="EMBL" id="JBHSOG010000098">
    <property type="protein sequence ID" value="MFC5771644.1"/>
    <property type="molecule type" value="Genomic_DNA"/>
</dbReference>
<comment type="subcellular location">
    <subcellularLocation>
        <location evidence="1">Cell inner membrane</location>
        <topology evidence="1">Multi-pass membrane protein</topology>
    </subcellularLocation>
</comment>
<dbReference type="Pfam" id="PF02687">
    <property type="entry name" value="FtsX"/>
    <property type="match status" value="1"/>
</dbReference>
<evidence type="ECO:0000256" key="11">
    <source>
        <dbReference type="ARBA" id="ARBA00023251"/>
    </source>
</evidence>
<dbReference type="InterPro" id="IPR003838">
    <property type="entry name" value="ABC3_permease_C"/>
</dbReference>
<keyword evidence="10 14" id="KW-0472">Membrane</keyword>
<comment type="similarity">
    <text evidence="12">Belongs to the ABC transporter superfamily. Macrolide exporter (TC 3.A.1.122) family.</text>
</comment>
<proteinExistence type="inferred from homology"/>
<dbReference type="Gene3D" id="3.40.50.300">
    <property type="entry name" value="P-loop containing nucleotide triphosphate hydrolases"/>
    <property type="match status" value="1"/>
</dbReference>
<accession>A0ABW1AX54</accession>